<dbReference type="EMBL" id="LAZR01004160">
    <property type="protein sequence ID" value="KKN11223.1"/>
    <property type="molecule type" value="Genomic_DNA"/>
</dbReference>
<evidence type="ECO:0000313" key="1">
    <source>
        <dbReference type="EMBL" id="KKN11223.1"/>
    </source>
</evidence>
<protein>
    <submittedName>
        <fullName evidence="1">Uncharacterized protein</fullName>
    </submittedName>
</protein>
<dbReference type="AlphaFoldDB" id="A0A0F9R147"/>
<comment type="caution">
    <text evidence="1">The sequence shown here is derived from an EMBL/GenBank/DDBJ whole genome shotgun (WGS) entry which is preliminary data.</text>
</comment>
<accession>A0A0F9R147</accession>
<gene>
    <name evidence="1" type="ORF">LCGC14_1028810</name>
</gene>
<reference evidence="1" key="1">
    <citation type="journal article" date="2015" name="Nature">
        <title>Complex archaea that bridge the gap between prokaryotes and eukaryotes.</title>
        <authorList>
            <person name="Spang A."/>
            <person name="Saw J.H."/>
            <person name="Jorgensen S.L."/>
            <person name="Zaremba-Niedzwiedzka K."/>
            <person name="Martijn J."/>
            <person name="Lind A.E."/>
            <person name="van Eijk R."/>
            <person name="Schleper C."/>
            <person name="Guy L."/>
            <person name="Ettema T.J."/>
        </authorList>
    </citation>
    <scope>NUCLEOTIDE SEQUENCE</scope>
</reference>
<sequence>MKEATYTRQTYQCEIARCMWKNDDFDRLNQHELAHREAMKVKLGETLTILSRNSPRGVVRRIKKPTRRESSYKVPYFLVEYEGGARVWFSMMDIKFGGLEFHTIVKFD</sequence>
<organism evidence="1">
    <name type="scientific">marine sediment metagenome</name>
    <dbReference type="NCBI Taxonomy" id="412755"/>
    <lineage>
        <taxon>unclassified sequences</taxon>
        <taxon>metagenomes</taxon>
        <taxon>ecological metagenomes</taxon>
    </lineage>
</organism>
<proteinExistence type="predicted"/>
<name>A0A0F9R147_9ZZZZ</name>